<dbReference type="InterPro" id="IPR050965">
    <property type="entry name" value="UPF0336/Enoyl-CoA_hydratase"/>
</dbReference>
<dbReference type="Pfam" id="PF01575">
    <property type="entry name" value="MaoC_dehydratas"/>
    <property type="match status" value="1"/>
</dbReference>
<evidence type="ECO:0000256" key="2">
    <source>
        <dbReference type="SAM" id="MobiDB-lite"/>
    </source>
</evidence>
<dbReference type="InterPro" id="IPR002539">
    <property type="entry name" value="MaoC-like_dom"/>
</dbReference>
<dbReference type="Gene3D" id="3.10.129.10">
    <property type="entry name" value="Hotdog Thioesterase"/>
    <property type="match status" value="1"/>
</dbReference>
<sequence>MGGCRRECRGNATRSSDREGQEMSRSPVVLTVGVDLEAKSVGPVTQTDIVRFAGAGGDFNPLHHDMDYARSAGLSGVISMGQMQAGVLAAWVADTVHVEHLLSFSVRFASPLAIGEVLDLTGSVDEVDGSRGIAVLSVQACAGDRVVVHGRAAVRVSTQ</sequence>
<gene>
    <name evidence="4" type="ORF">R3P95_08615</name>
</gene>
<dbReference type="InterPro" id="IPR029069">
    <property type="entry name" value="HotDog_dom_sf"/>
</dbReference>
<feature type="compositionally biased region" description="Basic and acidic residues" evidence="2">
    <location>
        <begin position="1"/>
        <end position="22"/>
    </location>
</feature>
<evidence type="ECO:0000256" key="1">
    <source>
        <dbReference type="ARBA" id="ARBA00005254"/>
    </source>
</evidence>
<accession>A0ABU4AWK0</accession>
<proteinExistence type="inferred from homology"/>
<dbReference type="RefSeq" id="WP_317548040.1">
    <property type="nucleotide sequence ID" value="NZ_JAWLKE010000003.1"/>
</dbReference>
<reference evidence="4 5" key="1">
    <citation type="submission" date="2023-10" db="EMBL/GenBank/DDBJ databases">
        <title>Development of a sustainable strategy for remediation of hydrocarbon-contaminated territories based on the waste exchange concept.</title>
        <authorList>
            <person name="Krivoruchko A."/>
        </authorList>
    </citation>
    <scope>NUCLEOTIDE SEQUENCE [LARGE SCALE GENOMIC DNA]</scope>
    <source>
        <strain evidence="4 5">IEGM 1322</strain>
    </source>
</reference>
<organism evidence="4 5">
    <name type="scientific">Rhodococcus cercidiphylli</name>
    <dbReference type="NCBI Taxonomy" id="489916"/>
    <lineage>
        <taxon>Bacteria</taxon>
        <taxon>Bacillati</taxon>
        <taxon>Actinomycetota</taxon>
        <taxon>Actinomycetes</taxon>
        <taxon>Mycobacteriales</taxon>
        <taxon>Nocardiaceae</taxon>
        <taxon>Rhodococcus</taxon>
    </lineage>
</organism>
<evidence type="ECO:0000313" key="4">
    <source>
        <dbReference type="EMBL" id="MDV6230607.1"/>
    </source>
</evidence>
<dbReference type="SUPFAM" id="SSF54637">
    <property type="entry name" value="Thioesterase/thiol ester dehydrase-isomerase"/>
    <property type="match status" value="1"/>
</dbReference>
<dbReference type="PANTHER" id="PTHR43437:SF3">
    <property type="entry name" value="HYDROXYACYL-THIOESTER DEHYDRATASE TYPE 2, MITOCHONDRIAL"/>
    <property type="match status" value="1"/>
</dbReference>
<comment type="similarity">
    <text evidence="1">Belongs to the enoyl-CoA hydratase/isomerase family.</text>
</comment>
<feature type="domain" description="MaoC-like" evidence="3">
    <location>
        <begin position="36"/>
        <end position="131"/>
    </location>
</feature>
<name>A0ABU4AWK0_9NOCA</name>
<dbReference type="PANTHER" id="PTHR43437">
    <property type="entry name" value="HYDROXYACYL-THIOESTER DEHYDRATASE TYPE 2, MITOCHONDRIAL-RELATED"/>
    <property type="match status" value="1"/>
</dbReference>
<dbReference type="EMBL" id="JAWLKE010000003">
    <property type="protein sequence ID" value="MDV6230607.1"/>
    <property type="molecule type" value="Genomic_DNA"/>
</dbReference>
<dbReference type="Proteomes" id="UP001185899">
    <property type="component" value="Unassembled WGS sequence"/>
</dbReference>
<evidence type="ECO:0000259" key="3">
    <source>
        <dbReference type="Pfam" id="PF01575"/>
    </source>
</evidence>
<feature type="region of interest" description="Disordered" evidence="2">
    <location>
        <begin position="1"/>
        <end position="25"/>
    </location>
</feature>
<evidence type="ECO:0000313" key="5">
    <source>
        <dbReference type="Proteomes" id="UP001185899"/>
    </source>
</evidence>
<protein>
    <submittedName>
        <fullName evidence="4">MaoC/PaaZ C-terminal domain-containing protein</fullName>
    </submittedName>
</protein>
<comment type="caution">
    <text evidence="4">The sequence shown here is derived from an EMBL/GenBank/DDBJ whole genome shotgun (WGS) entry which is preliminary data.</text>
</comment>
<keyword evidence="5" id="KW-1185">Reference proteome</keyword>